<organism evidence="2 3">
    <name type="scientific">Arenimonas metalli CF5-1</name>
    <dbReference type="NCBI Taxonomy" id="1384056"/>
    <lineage>
        <taxon>Bacteria</taxon>
        <taxon>Pseudomonadati</taxon>
        <taxon>Pseudomonadota</taxon>
        <taxon>Gammaproteobacteria</taxon>
        <taxon>Lysobacterales</taxon>
        <taxon>Lysobacteraceae</taxon>
        <taxon>Arenimonas</taxon>
    </lineage>
</organism>
<evidence type="ECO:0000313" key="3">
    <source>
        <dbReference type="Proteomes" id="UP000029393"/>
    </source>
</evidence>
<dbReference type="EMBL" id="AVCK01000013">
    <property type="protein sequence ID" value="KFN46719.1"/>
    <property type="molecule type" value="Genomic_DNA"/>
</dbReference>
<accession>A0A091B782</accession>
<dbReference type="RefSeq" id="WP_034211568.1">
    <property type="nucleotide sequence ID" value="NZ_AVCK01000013.1"/>
</dbReference>
<evidence type="ECO:0000256" key="1">
    <source>
        <dbReference type="SAM" id="SignalP"/>
    </source>
</evidence>
<dbReference type="AlphaFoldDB" id="A0A091B782"/>
<protein>
    <recommendedName>
        <fullName evidence="4">DUF4440 domain-containing protein</fullName>
    </recommendedName>
</protein>
<dbReference type="STRING" id="1384056.N787_09390"/>
<sequence length="144" mass="15968">MIPYRSLILTALFFISTGAVAQEANSQALVERGADAYVADGPEAAIKVWIAGSGLEGNTQALTQANMLRQIEDYYGKPQGIDIIKRSRISPRSEIIYFAVNYAKGIAYGRFQAYRKTDGQWISTEFRFHTQANEILPPAVLYGD</sequence>
<keyword evidence="3" id="KW-1185">Reference proteome</keyword>
<proteinExistence type="predicted"/>
<gene>
    <name evidence="2" type="ORF">N787_09390</name>
</gene>
<dbReference type="PATRIC" id="fig|1384056.3.peg.1107"/>
<keyword evidence="1" id="KW-0732">Signal</keyword>
<evidence type="ECO:0008006" key="4">
    <source>
        <dbReference type="Google" id="ProtNLM"/>
    </source>
</evidence>
<dbReference type="eggNOG" id="ENOG5033K0K">
    <property type="taxonomic scope" value="Bacteria"/>
</dbReference>
<evidence type="ECO:0000313" key="2">
    <source>
        <dbReference type="EMBL" id="KFN46719.1"/>
    </source>
</evidence>
<comment type="caution">
    <text evidence="2">The sequence shown here is derived from an EMBL/GenBank/DDBJ whole genome shotgun (WGS) entry which is preliminary data.</text>
</comment>
<dbReference type="OrthoDB" id="6401270at2"/>
<reference evidence="2 3" key="1">
    <citation type="submission" date="2013-09" db="EMBL/GenBank/DDBJ databases">
        <title>Genome sequencing of Arenimonas metalli.</title>
        <authorList>
            <person name="Chen F."/>
            <person name="Wang G."/>
        </authorList>
    </citation>
    <scope>NUCLEOTIDE SEQUENCE [LARGE SCALE GENOMIC DNA]</scope>
    <source>
        <strain evidence="2 3">CF5-1</strain>
    </source>
</reference>
<feature type="signal peptide" evidence="1">
    <location>
        <begin position="1"/>
        <end position="21"/>
    </location>
</feature>
<feature type="chain" id="PRO_5001869532" description="DUF4440 domain-containing protein" evidence="1">
    <location>
        <begin position="22"/>
        <end position="144"/>
    </location>
</feature>
<dbReference type="Proteomes" id="UP000029393">
    <property type="component" value="Unassembled WGS sequence"/>
</dbReference>
<name>A0A091B782_9GAMM</name>